<feature type="transmembrane region" description="Helical" evidence="1">
    <location>
        <begin position="7"/>
        <end position="27"/>
    </location>
</feature>
<keyword evidence="1" id="KW-1133">Transmembrane helix</keyword>
<feature type="transmembrane region" description="Helical" evidence="1">
    <location>
        <begin position="33"/>
        <end position="55"/>
    </location>
</feature>
<proteinExistence type="predicted"/>
<evidence type="ECO:0000256" key="1">
    <source>
        <dbReference type="SAM" id="Phobius"/>
    </source>
</evidence>
<organism evidence="2 3">
    <name type="scientific">candidate division WOR-3 bacterium JGI_Cruoil_03_51_56</name>
    <dbReference type="NCBI Taxonomy" id="1973747"/>
    <lineage>
        <taxon>Bacteria</taxon>
        <taxon>Bacteria division WOR-3</taxon>
    </lineage>
</organism>
<reference evidence="2 3" key="1">
    <citation type="submission" date="2017-07" db="EMBL/GenBank/DDBJ databases">
        <title>Recovery of genomes from metagenomes via a dereplication, aggregation, and scoring strategy.</title>
        <authorList>
            <person name="Sieber C.M."/>
            <person name="Probst A.J."/>
            <person name="Sharrar A."/>
            <person name="Thomas B.C."/>
            <person name="Hess M."/>
            <person name="Tringe S.G."/>
            <person name="Banfield J.F."/>
        </authorList>
    </citation>
    <scope>NUCLEOTIDE SEQUENCE [LARGE SCALE GENOMIC DNA]</scope>
    <source>
        <strain evidence="2">JGI_Cruoil_03_51_56</strain>
    </source>
</reference>
<keyword evidence="1" id="KW-0472">Membrane</keyword>
<dbReference type="Proteomes" id="UP000215559">
    <property type="component" value="Unassembled WGS sequence"/>
</dbReference>
<accession>A0A235BVB7</accession>
<evidence type="ECO:0000313" key="2">
    <source>
        <dbReference type="EMBL" id="OYD16134.1"/>
    </source>
</evidence>
<evidence type="ECO:0000313" key="3">
    <source>
        <dbReference type="Proteomes" id="UP000215559"/>
    </source>
</evidence>
<feature type="transmembrane region" description="Helical" evidence="1">
    <location>
        <begin position="67"/>
        <end position="87"/>
    </location>
</feature>
<protein>
    <submittedName>
        <fullName evidence="2">Uncharacterized protein</fullName>
    </submittedName>
</protein>
<sequence length="90" mass="10022">MHLVHGILIFSAVVGGLLHLFFTVWILGDAADYGVSAWYAVGAFFVGPVVVPLYLVLRTRGEAKKEIWPWVVYIIYILMLVAMFITASAH</sequence>
<dbReference type="EMBL" id="NOZP01000069">
    <property type="protein sequence ID" value="OYD16134.1"/>
    <property type="molecule type" value="Genomic_DNA"/>
</dbReference>
<comment type="caution">
    <text evidence="2">The sequence shown here is derived from an EMBL/GenBank/DDBJ whole genome shotgun (WGS) entry which is preliminary data.</text>
</comment>
<dbReference type="AlphaFoldDB" id="A0A235BVB7"/>
<name>A0A235BVB7_UNCW3</name>
<gene>
    <name evidence="2" type="ORF">CH330_03660</name>
</gene>
<keyword evidence="1" id="KW-0812">Transmembrane</keyword>